<protein>
    <recommendedName>
        <fullName evidence="4">Secreted protein</fullName>
    </recommendedName>
</protein>
<evidence type="ECO:0000256" key="1">
    <source>
        <dbReference type="SAM" id="SignalP"/>
    </source>
</evidence>
<reference evidence="3" key="1">
    <citation type="journal article" date="2019" name="Int. J. Syst. Evol. Microbiol.">
        <title>The Global Catalogue of Microorganisms (GCM) 10K type strain sequencing project: providing services to taxonomists for standard genome sequencing and annotation.</title>
        <authorList>
            <consortium name="The Broad Institute Genomics Platform"/>
            <consortium name="The Broad Institute Genome Sequencing Center for Infectious Disease"/>
            <person name="Wu L."/>
            <person name="Ma J."/>
        </authorList>
    </citation>
    <scope>NUCLEOTIDE SEQUENCE [LARGE SCALE GENOMIC DNA]</scope>
    <source>
        <strain evidence="3">CGMCC 4.7323</strain>
    </source>
</reference>
<comment type="caution">
    <text evidence="2">The sequence shown here is derived from an EMBL/GenBank/DDBJ whole genome shotgun (WGS) entry which is preliminary data.</text>
</comment>
<feature type="signal peptide" evidence="1">
    <location>
        <begin position="1"/>
        <end position="15"/>
    </location>
</feature>
<evidence type="ECO:0000313" key="3">
    <source>
        <dbReference type="Proteomes" id="UP000600080"/>
    </source>
</evidence>
<evidence type="ECO:0008006" key="4">
    <source>
        <dbReference type="Google" id="ProtNLM"/>
    </source>
</evidence>
<organism evidence="2 3">
    <name type="scientific">Streptomyces kronopolitis</name>
    <dbReference type="NCBI Taxonomy" id="1612435"/>
    <lineage>
        <taxon>Bacteria</taxon>
        <taxon>Bacillati</taxon>
        <taxon>Actinomycetota</taxon>
        <taxon>Actinomycetes</taxon>
        <taxon>Kitasatosporales</taxon>
        <taxon>Streptomycetaceae</taxon>
        <taxon>Streptomyces</taxon>
    </lineage>
</organism>
<keyword evidence="3" id="KW-1185">Reference proteome</keyword>
<evidence type="ECO:0000313" key="2">
    <source>
        <dbReference type="EMBL" id="GGN42478.1"/>
    </source>
</evidence>
<proteinExistence type="predicted"/>
<name>A0ABQ2JCG9_9ACTN</name>
<keyword evidence="1" id="KW-0732">Signal</keyword>
<dbReference type="Proteomes" id="UP000600080">
    <property type="component" value="Unassembled WGS sequence"/>
</dbReference>
<feature type="chain" id="PRO_5045043458" description="Secreted protein" evidence="1">
    <location>
        <begin position="16"/>
        <end position="139"/>
    </location>
</feature>
<sequence>MAAVAIGVAAPAATAATMSSSGLPAAQEAQVTESLAALLESKAPEARAFLSLFSADEIAEFKRAADTAPSKSGPQALAAPNWGKIWSALKKIGGFTKAVGGKYATFKNWVDSRPWYIKYLIKGLSPGLTLYDIWWHFNH</sequence>
<dbReference type="EMBL" id="BMND01000007">
    <property type="protein sequence ID" value="GGN42478.1"/>
    <property type="molecule type" value="Genomic_DNA"/>
</dbReference>
<gene>
    <name evidence="2" type="ORF">GCM10012285_22900</name>
</gene>
<accession>A0ABQ2JCG9</accession>